<dbReference type="AlphaFoldDB" id="A0A7S3PRA7"/>
<dbReference type="InterPro" id="IPR007177">
    <property type="entry name" value="Tsr3_C"/>
</dbReference>
<proteinExistence type="inferred from homology"/>
<dbReference type="PANTHER" id="PTHR20426:SF0">
    <property type="entry name" value="18S RRNA AMINOCARBOXYPROPYLTRANSFERASE"/>
    <property type="match status" value="1"/>
</dbReference>
<comment type="function">
    <text evidence="6">Aminocarboxypropyltransferase that catalyzes the aminocarboxypropyl transfer on pseudouridine in 18S rRNA. It constitutes the last step in biosynthesis of the hypermodified N1-methyl-N3-(3-amino-3-carboxypropyl) pseudouridine (m1acp3-Psi).</text>
</comment>
<reference evidence="10" key="1">
    <citation type="submission" date="2021-01" db="EMBL/GenBank/DDBJ databases">
        <authorList>
            <person name="Corre E."/>
            <person name="Pelletier E."/>
            <person name="Niang G."/>
            <person name="Scheremetjew M."/>
            <person name="Finn R."/>
            <person name="Kale V."/>
            <person name="Holt S."/>
            <person name="Cochrane G."/>
            <person name="Meng A."/>
            <person name="Brown T."/>
            <person name="Cohen L."/>
        </authorList>
    </citation>
    <scope>NUCLEOTIDE SEQUENCE</scope>
    <source>
        <strain evidence="10">GSBS06</strain>
    </source>
</reference>
<protein>
    <recommendedName>
        <fullName evidence="6">18S rRNA aminocarboxypropyltransferase</fullName>
        <ecNumber evidence="6">2.5.1.157</ecNumber>
    </recommendedName>
</protein>
<gene>
    <name evidence="10" type="ORF">ASTO00021_LOCUS17992</name>
</gene>
<feature type="region of interest" description="Disordered" evidence="7">
    <location>
        <begin position="212"/>
        <end position="290"/>
    </location>
</feature>
<sequence>MGKGKSYRGGRSGGGGRGTTKSSLREDALIKERQFPIKLAMWDFEQCDAKRCTGRKLSRLGYLRTLKMGQIFKGIVCSPEGVQSVSPADRELVEEYGVSVIDCSWARLAEIPFNRLKCGQPRLLPFLVAANPVNYGKPMKLSCVEALAASMYIVGLKEEATNLLSPFGWGEEFVRINFDLFEKYATCKTSEEVVAVQNSYLKMLEEEAKVKEATKQSEKDGGSAYVSNLPPTDSDDSEYEDYHENTDENHELETDGKETAMQQSEKAEASDTFKSENSLANNLDEKCSLK</sequence>
<feature type="compositionally biased region" description="Basic and acidic residues" evidence="7">
    <location>
        <begin position="212"/>
        <end position="221"/>
    </location>
</feature>
<evidence type="ECO:0000313" key="10">
    <source>
        <dbReference type="EMBL" id="CAE0448028.1"/>
    </source>
</evidence>
<dbReference type="EC" id="2.5.1.157" evidence="6"/>
<evidence type="ECO:0000256" key="6">
    <source>
        <dbReference type="HAMAP-Rule" id="MF_03146"/>
    </source>
</evidence>
<name>A0A7S3PRA7_9STRA</name>
<feature type="binding site" evidence="6">
    <location>
        <position position="53"/>
    </location>
    <ligand>
        <name>S-adenosyl-L-methionine</name>
        <dbReference type="ChEBI" id="CHEBI:59789"/>
    </ligand>
</feature>
<feature type="domain" description="RNase L inhibitor RLI-like possible metal-binding" evidence="9">
    <location>
        <begin position="38"/>
        <end position="70"/>
    </location>
</feature>
<evidence type="ECO:0000256" key="7">
    <source>
        <dbReference type="SAM" id="MobiDB-lite"/>
    </source>
</evidence>
<dbReference type="EMBL" id="HBIN01023363">
    <property type="protein sequence ID" value="CAE0448028.1"/>
    <property type="molecule type" value="Transcribed_RNA"/>
</dbReference>
<evidence type="ECO:0000256" key="3">
    <source>
        <dbReference type="ARBA" id="ARBA00022552"/>
    </source>
</evidence>
<evidence type="ECO:0000259" key="8">
    <source>
        <dbReference type="Pfam" id="PF04034"/>
    </source>
</evidence>
<dbReference type="InterPro" id="IPR022968">
    <property type="entry name" value="Tsr3-like"/>
</dbReference>
<dbReference type="Pfam" id="PF04034">
    <property type="entry name" value="Ribo_biogen_C"/>
    <property type="match status" value="1"/>
</dbReference>
<dbReference type="NCBIfam" id="NF002621">
    <property type="entry name" value="PRK02287.1"/>
    <property type="match status" value="1"/>
</dbReference>
<feature type="binding site" evidence="6">
    <location>
        <position position="101"/>
    </location>
    <ligand>
        <name>S-adenosyl-L-methionine</name>
        <dbReference type="ChEBI" id="CHEBI:59789"/>
    </ligand>
</feature>
<feature type="region of interest" description="Disordered" evidence="7">
    <location>
        <begin position="1"/>
        <end position="23"/>
    </location>
</feature>
<dbReference type="GO" id="GO:0106388">
    <property type="term" value="F:rRNA small subunit aminocarboxypropyltransferase activity"/>
    <property type="evidence" value="ECO:0007669"/>
    <property type="project" value="UniProtKB-EC"/>
</dbReference>
<keyword evidence="4 6" id="KW-0808">Transferase</keyword>
<feature type="compositionally biased region" description="Basic and acidic residues" evidence="7">
    <location>
        <begin position="240"/>
        <end position="258"/>
    </location>
</feature>
<feature type="compositionally biased region" description="Basic and acidic residues" evidence="7">
    <location>
        <begin position="265"/>
        <end position="274"/>
    </location>
</feature>
<dbReference type="GO" id="GO:1904047">
    <property type="term" value="F:S-adenosyl-L-methionine binding"/>
    <property type="evidence" value="ECO:0007669"/>
    <property type="project" value="UniProtKB-UniRule"/>
</dbReference>
<keyword evidence="2 6" id="KW-0690">Ribosome biogenesis</keyword>
<dbReference type="GO" id="GO:0000455">
    <property type="term" value="P:enzyme-directed rRNA pseudouridine synthesis"/>
    <property type="evidence" value="ECO:0007669"/>
    <property type="project" value="UniProtKB-UniRule"/>
</dbReference>
<dbReference type="GO" id="GO:0030490">
    <property type="term" value="P:maturation of SSU-rRNA"/>
    <property type="evidence" value="ECO:0007669"/>
    <property type="project" value="TreeGrafter"/>
</dbReference>
<evidence type="ECO:0000256" key="4">
    <source>
        <dbReference type="ARBA" id="ARBA00022679"/>
    </source>
</evidence>
<organism evidence="10">
    <name type="scientific">Aplanochytrium stocchinoi</name>
    <dbReference type="NCBI Taxonomy" id="215587"/>
    <lineage>
        <taxon>Eukaryota</taxon>
        <taxon>Sar</taxon>
        <taxon>Stramenopiles</taxon>
        <taxon>Bigyra</taxon>
        <taxon>Labyrinthulomycetes</taxon>
        <taxon>Thraustochytrida</taxon>
        <taxon>Thraustochytriidae</taxon>
        <taxon>Aplanochytrium</taxon>
    </lineage>
</organism>
<dbReference type="InterPro" id="IPR007209">
    <property type="entry name" value="RNaseL-inhib-like_metal-bd_dom"/>
</dbReference>
<evidence type="ECO:0000256" key="5">
    <source>
        <dbReference type="ARBA" id="ARBA00022691"/>
    </source>
</evidence>
<dbReference type="HAMAP" id="MF_01116">
    <property type="entry name" value="TSR3"/>
    <property type="match status" value="1"/>
</dbReference>
<evidence type="ECO:0000256" key="1">
    <source>
        <dbReference type="ARBA" id="ARBA00022490"/>
    </source>
</evidence>
<comment type="catalytic activity">
    <reaction evidence="6">
        <text>an N(1)-methylpseudouridine in rRNA + S-adenosyl-L-methionine = N(1)-methyl-N(3)-[(3S)-3-amino-3-carboxypropyl]pseudouridine in rRNA + S-methyl-5'-thioadenosine + H(+)</text>
        <dbReference type="Rhea" id="RHEA:63296"/>
        <dbReference type="Rhea" id="RHEA-COMP:11634"/>
        <dbReference type="Rhea" id="RHEA-COMP:16310"/>
        <dbReference type="ChEBI" id="CHEBI:15378"/>
        <dbReference type="ChEBI" id="CHEBI:17509"/>
        <dbReference type="ChEBI" id="CHEBI:59789"/>
        <dbReference type="ChEBI" id="CHEBI:74890"/>
        <dbReference type="ChEBI" id="CHEBI:146234"/>
        <dbReference type="EC" id="2.5.1.157"/>
    </reaction>
</comment>
<dbReference type="Pfam" id="PF04068">
    <property type="entry name" value="Fer4_RLI"/>
    <property type="match status" value="1"/>
</dbReference>
<keyword evidence="1" id="KW-0963">Cytoplasm</keyword>
<dbReference type="PANTHER" id="PTHR20426">
    <property type="entry name" value="RIBOSOME BIOGENESIS PROTEIN TSR3 HOMOLOG"/>
    <property type="match status" value="1"/>
</dbReference>
<evidence type="ECO:0000256" key="2">
    <source>
        <dbReference type="ARBA" id="ARBA00022517"/>
    </source>
</evidence>
<keyword evidence="5 6" id="KW-0949">S-adenosyl-L-methionine</keyword>
<comment type="caution">
    <text evidence="6">Lacks conserved residue(s) required for the propagation of feature annotation.</text>
</comment>
<feature type="binding site" evidence="6">
    <location>
        <position position="124"/>
    </location>
    <ligand>
        <name>S-adenosyl-L-methionine</name>
        <dbReference type="ChEBI" id="CHEBI:59789"/>
    </ligand>
</feature>
<evidence type="ECO:0000259" key="9">
    <source>
        <dbReference type="Pfam" id="PF04068"/>
    </source>
</evidence>
<comment type="similarity">
    <text evidence="6">Belongs to the TDD superfamily. TSR3 family.</text>
</comment>
<accession>A0A7S3PRA7</accession>
<feature type="domain" description="16S/18S rRNA aminocarboxypropyltransferase Tsr3 C-terminal" evidence="8">
    <location>
        <begin position="75"/>
        <end position="201"/>
    </location>
</feature>
<keyword evidence="3 6" id="KW-0698">rRNA processing</keyword>